<keyword evidence="4" id="KW-0547">Nucleotide-binding</keyword>
<gene>
    <name evidence="8" type="ORF">NBRC116585_08590</name>
</gene>
<name>A0ABP9ZXC3_9GAMM</name>
<dbReference type="SMART" id="SM00387">
    <property type="entry name" value="HATPase_c"/>
    <property type="match status" value="1"/>
</dbReference>
<feature type="domain" description="Histidine kinase" evidence="7">
    <location>
        <begin position="9"/>
        <end position="216"/>
    </location>
</feature>
<evidence type="ECO:0000256" key="4">
    <source>
        <dbReference type="ARBA" id="ARBA00022741"/>
    </source>
</evidence>
<keyword evidence="9" id="KW-1185">Reference proteome</keyword>
<dbReference type="EMBL" id="BAABWH010000002">
    <property type="protein sequence ID" value="GAA6144742.1"/>
    <property type="molecule type" value="Genomic_DNA"/>
</dbReference>
<evidence type="ECO:0000256" key="5">
    <source>
        <dbReference type="ARBA" id="ARBA00022777"/>
    </source>
</evidence>
<evidence type="ECO:0000259" key="7">
    <source>
        <dbReference type="PROSITE" id="PS50109"/>
    </source>
</evidence>
<accession>A0ABP9ZXC3</accession>
<keyword evidence="5 8" id="KW-0418">Kinase</keyword>
<organism evidence="8 9">
    <name type="scientific">Thalassolituus maritimus</name>
    <dbReference type="NCBI Taxonomy" id="484498"/>
    <lineage>
        <taxon>Bacteria</taxon>
        <taxon>Pseudomonadati</taxon>
        <taxon>Pseudomonadota</taxon>
        <taxon>Gammaproteobacteria</taxon>
        <taxon>Oceanospirillales</taxon>
        <taxon>Oceanospirillaceae</taxon>
        <taxon>Thalassolituus</taxon>
    </lineage>
</organism>
<evidence type="ECO:0000256" key="6">
    <source>
        <dbReference type="ARBA" id="ARBA00022840"/>
    </source>
</evidence>
<sequence length="216" mass="23911">MNRKDLAGAIIHDLKNQLHSVLTEGEKVIRDIPEEYRDTLRPVFARSRRVHQDAMQLVTLYRMQEKGNFPSDDAWPSDTMKHAVECFQVHWPEVQVQIDIDPDCQGYYNDSLMHMALGNLLTNSAQAGATQIHVSATEEGSGLVIRFEDNGPGFDEAVLEQAQACTGVNSEKEGGTGMGLYFTELIVNHHGTASRPAVLTLGNRNQGGALVEIRLP</sequence>
<dbReference type="RefSeq" id="WP_353293683.1">
    <property type="nucleotide sequence ID" value="NZ_BAABWH010000002.1"/>
</dbReference>
<dbReference type="InterPro" id="IPR004358">
    <property type="entry name" value="Sig_transdc_His_kin-like_C"/>
</dbReference>
<evidence type="ECO:0000256" key="2">
    <source>
        <dbReference type="ARBA" id="ARBA00012438"/>
    </source>
</evidence>
<dbReference type="InterPro" id="IPR003594">
    <property type="entry name" value="HATPase_dom"/>
</dbReference>
<dbReference type="Pfam" id="PF02518">
    <property type="entry name" value="HATPase_c"/>
    <property type="match status" value="1"/>
</dbReference>
<evidence type="ECO:0000256" key="3">
    <source>
        <dbReference type="ARBA" id="ARBA00022679"/>
    </source>
</evidence>
<comment type="caution">
    <text evidence="8">The sequence shown here is derived from an EMBL/GenBank/DDBJ whole genome shotgun (WGS) entry which is preliminary data.</text>
</comment>
<evidence type="ECO:0000256" key="1">
    <source>
        <dbReference type="ARBA" id="ARBA00000085"/>
    </source>
</evidence>
<comment type="catalytic activity">
    <reaction evidence="1">
        <text>ATP + protein L-histidine = ADP + protein N-phospho-L-histidine.</text>
        <dbReference type="EC" id="2.7.13.3"/>
    </reaction>
</comment>
<dbReference type="PRINTS" id="PR00344">
    <property type="entry name" value="BCTRLSENSOR"/>
</dbReference>
<dbReference type="GO" id="GO:0016301">
    <property type="term" value="F:kinase activity"/>
    <property type="evidence" value="ECO:0007669"/>
    <property type="project" value="UniProtKB-KW"/>
</dbReference>
<keyword evidence="6" id="KW-0067">ATP-binding</keyword>
<dbReference type="PANTHER" id="PTHR44936:SF10">
    <property type="entry name" value="SENSOR PROTEIN RSTB"/>
    <property type="match status" value="1"/>
</dbReference>
<dbReference type="PANTHER" id="PTHR44936">
    <property type="entry name" value="SENSOR PROTEIN CREC"/>
    <property type="match status" value="1"/>
</dbReference>
<dbReference type="EC" id="2.7.13.3" evidence="2"/>
<reference evidence="8 9" key="1">
    <citation type="submission" date="2024-04" db="EMBL/GenBank/DDBJ databases">
        <title>Draft genome sequence of Thalassolituus maritimus NBRC 116585.</title>
        <authorList>
            <person name="Miyakawa T."/>
            <person name="Kusuya Y."/>
            <person name="Miura T."/>
        </authorList>
    </citation>
    <scope>NUCLEOTIDE SEQUENCE [LARGE SCALE GENOMIC DNA]</scope>
    <source>
        <strain evidence="8 9">5NW40-0001</strain>
    </source>
</reference>
<evidence type="ECO:0000313" key="9">
    <source>
        <dbReference type="Proteomes" id="UP001481413"/>
    </source>
</evidence>
<keyword evidence="3" id="KW-0808">Transferase</keyword>
<dbReference type="Gene3D" id="3.30.565.10">
    <property type="entry name" value="Histidine kinase-like ATPase, C-terminal domain"/>
    <property type="match status" value="1"/>
</dbReference>
<dbReference type="InterPro" id="IPR050980">
    <property type="entry name" value="2C_sensor_his_kinase"/>
</dbReference>
<dbReference type="InterPro" id="IPR005467">
    <property type="entry name" value="His_kinase_dom"/>
</dbReference>
<dbReference type="Proteomes" id="UP001481413">
    <property type="component" value="Unassembled WGS sequence"/>
</dbReference>
<dbReference type="InterPro" id="IPR036890">
    <property type="entry name" value="HATPase_C_sf"/>
</dbReference>
<proteinExistence type="predicted"/>
<dbReference type="PROSITE" id="PS50109">
    <property type="entry name" value="HIS_KIN"/>
    <property type="match status" value="1"/>
</dbReference>
<dbReference type="SUPFAM" id="SSF55874">
    <property type="entry name" value="ATPase domain of HSP90 chaperone/DNA topoisomerase II/histidine kinase"/>
    <property type="match status" value="1"/>
</dbReference>
<protein>
    <recommendedName>
        <fullName evidence="2">histidine kinase</fullName>
        <ecNumber evidence="2">2.7.13.3</ecNumber>
    </recommendedName>
</protein>
<evidence type="ECO:0000313" key="8">
    <source>
        <dbReference type="EMBL" id="GAA6144742.1"/>
    </source>
</evidence>